<dbReference type="AlphaFoldDB" id="A0A1H8CA02"/>
<dbReference type="SUPFAM" id="SSF53187">
    <property type="entry name" value="Zn-dependent exopeptidases"/>
    <property type="match status" value="1"/>
</dbReference>
<evidence type="ECO:0000313" key="3">
    <source>
        <dbReference type="EMBL" id="SEM91284.1"/>
    </source>
</evidence>
<dbReference type="EMBL" id="FOCQ01000003">
    <property type="protein sequence ID" value="SEM91284.1"/>
    <property type="molecule type" value="Genomic_DNA"/>
</dbReference>
<dbReference type="InterPro" id="IPR002508">
    <property type="entry name" value="MurNAc-LAA_cat"/>
</dbReference>
<dbReference type="PANTHER" id="PTHR30404">
    <property type="entry name" value="N-ACETYLMURAMOYL-L-ALANINE AMIDASE"/>
    <property type="match status" value="1"/>
</dbReference>
<dbReference type="OrthoDB" id="9806267at2"/>
<dbReference type="Proteomes" id="UP000199695">
    <property type="component" value="Unassembled WGS sequence"/>
</dbReference>
<dbReference type="SMART" id="SM00646">
    <property type="entry name" value="Ami_3"/>
    <property type="match status" value="1"/>
</dbReference>
<dbReference type="CDD" id="cd02696">
    <property type="entry name" value="MurNAc-LAA"/>
    <property type="match status" value="1"/>
</dbReference>
<dbReference type="GO" id="GO:0030288">
    <property type="term" value="C:outer membrane-bounded periplasmic space"/>
    <property type="evidence" value="ECO:0007669"/>
    <property type="project" value="TreeGrafter"/>
</dbReference>
<dbReference type="InterPro" id="IPR050695">
    <property type="entry name" value="N-acetylmuramoyl_amidase_3"/>
</dbReference>
<gene>
    <name evidence="3" type="ORF">SAMN05444955_103135</name>
</gene>
<keyword evidence="4" id="KW-1185">Reference proteome</keyword>
<proteinExistence type="predicted"/>
<dbReference type="RefSeq" id="WP_089965684.1">
    <property type="nucleotide sequence ID" value="NZ_FOCQ01000003.1"/>
</dbReference>
<dbReference type="GO" id="GO:0009253">
    <property type="term" value="P:peptidoglycan catabolic process"/>
    <property type="evidence" value="ECO:0007669"/>
    <property type="project" value="InterPro"/>
</dbReference>
<dbReference type="GO" id="GO:0008745">
    <property type="term" value="F:N-acetylmuramoyl-L-alanine amidase activity"/>
    <property type="evidence" value="ECO:0007669"/>
    <property type="project" value="InterPro"/>
</dbReference>
<evidence type="ECO:0000259" key="2">
    <source>
        <dbReference type="SMART" id="SM00646"/>
    </source>
</evidence>
<evidence type="ECO:0000256" key="1">
    <source>
        <dbReference type="ARBA" id="ARBA00022801"/>
    </source>
</evidence>
<organism evidence="3 4">
    <name type="scientific">Lihuaxuella thermophila</name>
    <dbReference type="NCBI Taxonomy" id="1173111"/>
    <lineage>
        <taxon>Bacteria</taxon>
        <taxon>Bacillati</taxon>
        <taxon>Bacillota</taxon>
        <taxon>Bacilli</taxon>
        <taxon>Bacillales</taxon>
        <taxon>Thermoactinomycetaceae</taxon>
        <taxon>Lihuaxuella</taxon>
    </lineage>
</organism>
<reference evidence="3 4" key="1">
    <citation type="submission" date="2016-10" db="EMBL/GenBank/DDBJ databases">
        <authorList>
            <person name="de Groot N.N."/>
        </authorList>
    </citation>
    <scope>NUCLEOTIDE SEQUENCE [LARGE SCALE GENOMIC DNA]</scope>
    <source>
        <strain evidence="3 4">DSM 46701</strain>
    </source>
</reference>
<sequence length="192" mass="21339">MLVCLDPRRGETDYGEAGLNLAGKEVCLDLAIRIQRKLQNYEGISVTITRSVDGSASAEERSRFANEQKADLFISIHTNTCPDLAATGFTSYVSVIAGLKARRIQCWLHNQIVCFLRNYGIHDMGKKNDTEFIGGHLRELRQVQMPAIALSLFIPPSKQNQLLSDPEFLDRYASCIAEGIARIYGCEQKTGA</sequence>
<name>A0A1H8CA02_9BACL</name>
<protein>
    <submittedName>
        <fullName evidence="3">N-acetylmuramoyl-L-alanine amidase</fullName>
    </submittedName>
</protein>
<evidence type="ECO:0000313" key="4">
    <source>
        <dbReference type="Proteomes" id="UP000199695"/>
    </source>
</evidence>
<keyword evidence="1" id="KW-0378">Hydrolase</keyword>
<accession>A0A1H8CA02</accession>
<dbReference type="PANTHER" id="PTHR30404:SF0">
    <property type="entry name" value="N-ACETYLMURAMOYL-L-ALANINE AMIDASE AMIC"/>
    <property type="match status" value="1"/>
</dbReference>
<dbReference type="Pfam" id="PF01520">
    <property type="entry name" value="Amidase_3"/>
    <property type="match status" value="1"/>
</dbReference>
<feature type="domain" description="MurNAc-LAA" evidence="2">
    <location>
        <begin position="62"/>
        <end position="181"/>
    </location>
</feature>
<dbReference type="STRING" id="1173111.SAMN05444955_103135"/>
<dbReference type="Gene3D" id="3.40.630.40">
    <property type="entry name" value="Zn-dependent exopeptidases"/>
    <property type="match status" value="1"/>
</dbReference>